<comment type="caution">
    <text evidence="1">The sequence shown here is derived from an EMBL/GenBank/DDBJ whole genome shotgun (WGS) entry which is preliminary data.</text>
</comment>
<name>A0A016T3A2_9BILA</name>
<protein>
    <submittedName>
        <fullName evidence="1">Uncharacterized protein</fullName>
    </submittedName>
</protein>
<sequence>MKIIPPKRMHDEQCGPARIKWWRLKEKGESVTSRIKLPPVTTIGETWKNATPAIAEAARSELFTTKPGHRKIDRQTWLWTDEVEIKVREKERLCHVFLGDKTVDNWRQYLMAEKAAKKAVAATNAVHYDSISKQLDAKDGGERLIYRLARSRLRRTKTSKSSTELTTNTVSS</sequence>
<dbReference type="OrthoDB" id="418748at2759"/>
<proteinExistence type="predicted"/>
<dbReference type="Proteomes" id="UP000024635">
    <property type="component" value="Unassembled WGS sequence"/>
</dbReference>
<evidence type="ECO:0000313" key="2">
    <source>
        <dbReference type="Proteomes" id="UP000024635"/>
    </source>
</evidence>
<dbReference type="EMBL" id="JARK01001478">
    <property type="protein sequence ID" value="EYB97210.1"/>
    <property type="molecule type" value="Genomic_DNA"/>
</dbReference>
<evidence type="ECO:0000313" key="1">
    <source>
        <dbReference type="EMBL" id="EYB97210.1"/>
    </source>
</evidence>
<reference evidence="2" key="1">
    <citation type="journal article" date="2015" name="Nat. Genet.">
        <title>The genome and transcriptome of the zoonotic hookworm Ancylostoma ceylanicum identify infection-specific gene families.</title>
        <authorList>
            <person name="Schwarz E.M."/>
            <person name="Hu Y."/>
            <person name="Antoshechkin I."/>
            <person name="Miller M.M."/>
            <person name="Sternberg P.W."/>
            <person name="Aroian R.V."/>
        </authorList>
    </citation>
    <scope>NUCLEOTIDE SEQUENCE</scope>
    <source>
        <strain evidence="2">HY135</strain>
    </source>
</reference>
<accession>A0A016T3A2</accession>
<organism evidence="1 2">
    <name type="scientific">Ancylostoma ceylanicum</name>
    <dbReference type="NCBI Taxonomy" id="53326"/>
    <lineage>
        <taxon>Eukaryota</taxon>
        <taxon>Metazoa</taxon>
        <taxon>Ecdysozoa</taxon>
        <taxon>Nematoda</taxon>
        <taxon>Chromadorea</taxon>
        <taxon>Rhabditida</taxon>
        <taxon>Rhabditina</taxon>
        <taxon>Rhabditomorpha</taxon>
        <taxon>Strongyloidea</taxon>
        <taxon>Ancylostomatidae</taxon>
        <taxon>Ancylostomatinae</taxon>
        <taxon>Ancylostoma</taxon>
    </lineage>
</organism>
<keyword evidence="2" id="KW-1185">Reference proteome</keyword>
<gene>
    <name evidence="1" type="primary">Acey_s0142.g2300</name>
    <name evidence="1" type="ORF">Y032_0142g2300</name>
</gene>
<dbReference type="AlphaFoldDB" id="A0A016T3A2"/>